<proteinExistence type="predicted"/>
<sequence length="88" mass="9291">MAGSDADVRGPALTSPGNDGHGNPPYEGLMGCGLLRRVYLSDLLGAEHLGFNARLARLVILERAQTAAEARAIGRDQKAAKYGPVFIN</sequence>
<dbReference type="AlphaFoldDB" id="A0A9X1B901"/>
<gene>
    <name evidence="2" type="ORF">CKO25_07715</name>
</gene>
<reference evidence="2 3" key="1">
    <citation type="journal article" date="2020" name="Microorganisms">
        <title>Osmotic Adaptation and Compatible Solute Biosynthesis of Phototrophic Bacteria as Revealed from Genome Analyses.</title>
        <authorList>
            <person name="Imhoff J.F."/>
            <person name="Rahn T."/>
            <person name="Kunzel S."/>
            <person name="Keller A."/>
            <person name="Neulinger S.C."/>
        </authorList>
    </citation>
    <scope>NUCLEOTIDE SEQUENCE [LARGE SCALE GENOMIC DNA]</scope>
    <source>
        <strain evidence="2 3">DSM 21303</strain>
    </source>
</reference>
<evidence type="ECO:0000313" key="2">
    <source>
        <dbReference type="EMBL" id="MBK1644541.1"/>
    </source>
</evidence>
<protein>
    <submittedName>
        <fullName evidence="2">Uncharacterized protein</fullName>
    </submittedName>
</protein>
<evidence type="ECO:0000256" key="1">
    <source>
        <dbReference type="SAM" id="MobiDB-lite"/>
    </source>
</evidence>
<accession>A0A9X1B901</accession>
<evidence type="ECO:0000313" key="3">
    <source>
        <dbReference type="Proteomes" id="UP001138802"/>
    </source>
</evidence>
<organism evidence="2 3">
    <name type="scientific">Thiocapsa imhoffii</name>
    <dbReference type="NCBI Taxonomy" id="382777"/>
    <lineage>
        <taxon>Bacteria</taxon>
        <taxon>Pseudomonadati</taxon>
        <taxon>Pseudomonadota</taxon>
        <taxon>Gammaproteobacteria</taxon>
        <taxon>Chromatiales</taxon>
        <taxon>Chromatiaceae</taxon>
        <taxon>Thiocapsa</taxon>
    </lineage>
</organism>
<name>A0A9X1B901_9GAMM</name>
<dbReference type="Proteomes" id="UP001138802">
    <property type="component" value="Unassembled WGS sequence"/>
</dbReference>
<dbReference type="EMBL" id="NRSD01000006">
    <property type="protein sequence ID" value="MBK1644541.1"/>
    <property type="molecule type" value="Genomic_DNA"/>
</dbReference>
<keyword evidence="3" id="KW-1185">Reference proteome</keyword>
<comment type="caution">
    <text evidence="2">The sequence shown here is derived from an EMBL/GenBank/DDBJ whole genome shotgun (WGS) entry which is preliminary data.</text>
</comment>
<feature type="region of interest" description="Disordered" evidence="1">
    <location>
        <begin position="1"/>
        <end position="26"/>
    </location>
</feature>
<dbReference type="RefSeq" id="WP_200387354.1">
    <property type="nucleotide sequence ID" value="NZ_NRSD01000006.1"/>
</dbReference>